<name>A0ABC8JPK8_ERUVS</name>
<dbReference type="AlphaFoldDB" id="A0ABC8JPK8"/>
<dbReference type="EMBL" id="CAKOAT010126043">
    <property type="protein sequence ID" value="CAH8334518.1"/>
    <property type="molecule type" value="Genomic_DNA"/>
</dbReference>
<evidence type="ECO:0000313" key="1">
    <source>
        <dbReference type="EMBL" id="CAH8334518.1"/>
    </source>
</evidence>
<keyword evidence="2" id="KW-1185">Reference proteome</keyword>
<evidence type="ECO:0000313" key="2">
    <source>
        <dbReference type="Proteomes" id="UP001642260"/>
    </source>
</evidence>
<reference evidence="1 2" key="1">
    <citation type="submission" date="2022-03" db="EMBL/GenBank/DDBJ databases">
        <authorList>
            <person name="Macdonald S."/>
            <person name="Ahmed S."/>
            <person name="Newling K."/>
        </authorList>
    </citation>
    <scope>NUCLEOTIDE SEQUENCE [LARGE SCALE GENOMIC DNA]</scope>
</reference>
<sequence length="107" mass="11909">MVKEQIVICGMSRAFYRVRGVKAADVPDQVRNNKHAAARENFSVKMLQHCGGSFAEILGCNDVRKGGELMSVYMLFIDENVNVLLGRLAYSEKTDFCKTFSALGARD</sequence>
<protein>
    <submittedName>
        <fullName evidence="1">Uncharacterized protein</fullName>
    </submittedName>
</protein>
<dbReference type="Proteomes" id="UP001642260">
    <property type="component" value="Unassembled WGS sequence"/>
</dbReference>
<organism evidence="1 2">
    <name type="scientific">Eruca vesicaria subsp. sativa</name>
    <name type="common">Garden rocket</name>
    <name type="synonym">Eruca sativa</name>
    <dbReference type="NCBI Taxonomy" id="29727"/>
    <lineage>
        <taxon>Eukaryota</taxon>
        <taxon>Viridiplantae</taxon>
        <taxon>Streptophyta</taxon>
        <taxon>Embryophyta</taxon>
        <taxon>Tracheophyta</taxon>
        <taxon>Spermatophyta</taxon>
        <taxon>Magnoliopsida</taxon>
        <taxon>eudicotyledons</taxon>
        <taxon>Gunneridae</taxon>
        <taxon>Pentapetalae</taxon>
        <taxon>rosids</taxon>
        <taxon>malvids</taxon>
        <taxon>Brassicales</taxon>
        <taxon>Brassicaceae</taxon>
        <taxon>Brassiceae</taxon>
        <taxon>Eruca</taxon>
    </lineage>
</organism>
<gene>
    <name evidence="1" type="ORF">ERUC_LOCUS13231</name>
</gene>
<accession>A0ABC8JPK8</accession>
<proteinExistence type="predicted"/>
<comment type="caution">
    <text evidence="1">The sequence shown here is derived from an EMBL/GenBank/DDBJ whole genome shotgun (WGS) entry which is preliminary data.</text>
</comment>